<keyword evidence="11" id="KW-1185">Reference proteome</keyword>
<accession>A0A811QKJ8</accession>
<evidence type="ECO:0000256" key="5">
    <source>
        <dbReference type="ARBA" id="ARBA00022723"/>
    </source>
</evidence>
<evidence type="ECO:0000313" key="11">
    <source>
        <dbReference type="Proteomes" id="UP000604825"/>
    </source>
</evidence>
<dbReference type="GO" id="GO:0005634">
    <property type="term" value="C:nucleus"/>
    <property type="evidence" value="ECO:0007669"/>
    <property type="project" value="UniProtKB-SubCell"/>
</dbReference>
<feature type="domain" description="DDE Tnp4" evidence="9">
    <location>
        <begin position="163"/>
        <end position="329"/>
    </location>
</feature>
<comment type="caution">
    <text evidence="10">The sequence shown here is derived from an EMBL/GenBank/DDBJ whole genome shotgun (WGS) entry which is preliminary data.</text>
</comment>
<dbReference type="GO" id="GO:0046872">
    <property type="term" value="F:metal ion binding"/>
    <property type="evidence" value="ECO:0007669"/>
    <property type="project" value="UniProtKB-KW"/>
</dbReference>
<evidence type="ECO:0000256" key="6">
    <source>
        <dbReference type="ARBA" id="ARBA00022801"/>
    </source>
</evidence>
<evidence type="ECO:0000259" key="9">
    <source>
        <dbReference type="Pfam" id="PF13359"/>
    </source>
</evidence>
<keyword evidence="5" id="KW-0479">Metal-binding</keyword>
<proteinExistence type="inferred from homology"/>
<keyword evidence="6" id="KW-0378">Hydrolase</keyword>
<reference evidence="10" key="1">
    <citation type="submission" date="2020-10" db="EMBL/GenBank/DDBJ databases">
        <authorList>
            <person name="Han B."/>
            <person name="Lu T."/>
            <person name="Zhao Q."/>
            <person name="Huang X."/>
            <person name="Zhao Y."/>
        </authorList>
    </citation>
    <scope>NUCLEOTIDE SEQUENCE</scope>
</reference>
<dbReference type="PANTHER" id="PTHR22930">
    <property type="match status" value="1"/>
</dbReference>
<evidence type="ECO:0000256" key="7">
    <source>
        <dbReference type="ARBA" id="ARBA00023242"/>
    </source>
</evidence>
<sequence length="569" mass="63446">MAAAEKKAAAAAMAAAAVGGLPGDWWDAFCRRMSGTLSCIEDAQRFESVFKMPRRAFDYVCNLVKDEMMVRSSSYTFLDGTMLCLEDRVAIALRRLNSGGSLVTVGSSVGVNHSTVSLITWRFIEAMEERASHHLRWPDSSEMEKIKSKFEKIHGLPNCCGVVDTTHITMCLSSAEPNCKVWLDQEKNYSMVLQAVVDLDTRFTDIVTGWPGSMKESSILHSSGLFKLCEKGERLNGSKLKISDGSEVGEYLIGDSGYPLLPWLLTPYQEKDLTLSSAEFNSRHSAARTVAPRTLAKFKDTWKFLQGEMWRPDKHKLPRIIHVCCLLHNIVIDLQETSVDEARAWSNDHDANYRQQVCQLADENGIKVRDKLSEHLISRVKQIKSASYTLPKVFGETKITEYTVVQENPMGPGKTDNKQHYMVLGKPVDLTSLIRLQVQDGKVVKHEDWWDKKPLKNRDTVGLPLVGPTRGGRPAGRHAAHPRPHGLRQRPKTSPTPSSSFTVTTLGLSSLFFLIIPSFPEECTARNEATAVVQTSSGLHSLSNIRDLCRCRQRIPPSTLPPTARSAQP</sequence>
<dbReference type="InterPro" id="IPR045249">
    <property type="entry name" value="HARBI1-like"/>
</dbReference>
<evidence type="ECO:0000256" key="1">
    <source>
        <dbReference type="ARBA" id="ARBA00001968"/>
    </source>
</evidence>
<dbReference type="PANTHER" id="PTHR22930:SF291">
    <property type="entry name" value="EXPRESSED PROTEIN"/>
    <property type="match status" value="1"/>
</dbReference>
<evidence type="ECO:0000256" key="8">
    <source>
        <dbReference type="SAM" id="MobiDB-lite"/>
    </source>
</evidence>
<evidence type="ECO:0000313" key="10">
    <source>
        <dbReference type="EMBL" id="CAD6256716.1"/>
    </source>
</evidence>
<feature type="compositionally biased region" description="Low complexity" evidence="8">
    <location>
        <begin position="492"/>
        <end position="501"/>
    </location>
</feature>
<dbReference type="InterPro" id="IPR027806">
    <property type="entry name" value="HARBI1_dom"/>
</dbReference>
<dbReference type="GO" id="GO:0004518">
    <property type="term" value="F:nuclease activity"/>
    <property type="evidence" value="ECO:0007669"/>
    <property type="project" value="UniProtKB-KW"/>
</dbReference>
<dbReference type="AlphaFoldDB" id="A0A811QKJ8"/>
<dbReference type="Proteomes" id="UP000604825">
    <property type="component" value="Unassembled WGS sequence"/>
</dbReference>
<dbReference type="Pfam" id="PF13359">
    <property type="entry name" value="DDE_Tnp_4"/>
    <property type="match status" value="1"/>
</dbReference>
<evidence type="ECO:0000256" key="2">
    <source>
        <dbReference type="ARBA" id="ARBA00004123"/>
    </source>
</evidence>
<protein>
    <recommendedName>
        <fullName evidence="9">DDE Tnp4 domain-containing protein</fullName>
    </recommendedName>
</protein>
<feature type="compositionally biased region" description="Basic residues" evidence="8">
    <location>
        <begin position="475"/>
        <end position="491"/>
    </location>
</feature>
<keyword evidence="7" id="KW-0539">Nucleus</keyword>
<dbReference type="OrthoDB" id="2668416at2759"/>
<keyword evidence="4" id="KW-0540">Nuclease</keyword>
<comment type="cofactor">
    <cofactor evidence="1">
        <name>a divalent metal cation</name>
        <dbReference type="ChEBI" id="CHEBI:60240"/>
    </cofactor>
</comment>
<dbReference type="GO" id="GO:0016787">
    <property type="term" value="F:hydrolase activity"/>
    <property type="evidence" value="ECO:0007669"/>
    <property type="project" value="UniProtKB-KW"/>
</dbReference>
<feature type="region of interest" description="Disordered" evidence="8">
    <location>
        <begin position="460"/>
        <end position="501"/>
    </location>
</feature>
<gene>
    <name evidence="10" type="ORF">NCGR_LOCUS40219</name>
</gene>
<organism evidence="10 11">
    <name type="scientific">Miscanthus lutarioriparius</name>
    <dbReference type="NCBI Taxonomy" id="422564"/>
    <lineage>
        <taxon>Eukaryota</taxon>
        <taxon>Viridiplantae</taxon>
        <taxon>Streptophyta</taxon>
        <taxon>Embryophyta</taxon>
        <taxon>Tracheophyta</taxon>
        <taxon>Spermatophyta</taxon>
        <taxon>Magnoliopsida</taxon>
        <taxon>Liliopsida</taxon>
        <taxon>Poales</taxon>
        <taxon>Poaceae</taxon>
        <taxon>PACMAD clade</taxon>
        <taxon>Panicoideae</taxon>
        <taxon>Andropogonodae</taxon>
        <taxon>Andropogoneae</taxon>
        <taxon>Saccharinae</taxon>
        <taxon>Miscanthus</taxon>
    </lineage>
</organism>
<name>A0A811QKJ8_9POAL</name>
<evidence type="ECO:0000256" key="3">
    <source>
        <dbReference type="ARBA" id="ARBA00006958"/>
    </source>
</evidence>
<comment type="similarity">
    <text evidence="3">Belongs to the HARBI1 family.</text>
</comment>
<dbReference type="EMBL" id="CAJGYO010000010">
    <property type="protein sequence ID" value="CAD6256716.1"/>
    <property type="molecule type" value="Genomic_DNA"/>
</dbReference>
<evidence type="ECO:0000256" key="4">
    <source>
        <dbReference type="ARBA" id="ARBA00022722"/>
    </source>
</evidence>
<comment type="subcellular location">
    <subcellularLocation>
        <location evidence="2">Nucleus</location>
    </subcellularLocation>
</comment>